<dbReference type="EMBL" id="JAQQAF010000001">
    <property type="protein sequence ID" value="KAJ8512785.1"/>
    <property type="molecule type" value="Genomic_DNA"/>
</dbReference>
<protein>
    <submittedName>
        <fullName evidence="8">Uncharacterized protein</fullName>
    </submittedName>
</protein>
<dbReference type="PANTHER" id="PTHR14360">
    <property type="entry name" value="PROTEIN FMP32, MITOCHONDRIAL"/>
    <property type="match status" value="1"/>
</dbReference>
<evidence type="ECO:0000313" key="8">
    <source>
        <dbReference type="EMBL" id="KAJ8512785.1"/>
    </source>
</evidence>
<gene>
    <name evidence="8" type="ORF">OPV22_003219</name>
</gene>
<dbReference type="AlphaFoldDB" id="A0AAV8S0C3"/>
<comment type="subcellular location">
    <subcellularLocation>
        <location evidence="2">Membrane</location>
    </subcellularLocation>
    <subcellularLocation>
        <location evidence="1">Mitochondrion</location>
    </subcellularLocation>
</comment>
<keyword evidence="3" id="KW-0812">Transmembrane</keyword>
<evidence type="ECO:0000256" key="6">
    <source>
        <dbReference type="ARBA" id="ARBA00023128"/>
    </source>
</evidence>
<evidence type="ECO:0000256" key="3">
    <source>
        <dbReference type="ARBA" id="ARBA00022692"/>
    </source>
</evidence>
<accession>A0AAV8S0C3</accession>
<evidence type="ECO:0000256" key="5">
    <source>
        <dbReference type="ARBA" id="ARBA00023054"/>
    </source>
</evidence>
<reference evidence="8 9" key="1">
    <citation type="submission" date="2022-12" db="EMBL/GenBank/DDBJ databases">
        <title>Chromosome-scale assembly of the Ensete ventricosum genome.</title>
        <authorList>
            <person name="Dussert Y."/>
            <person name="Stocks J."/>
            <person name="Wendawek A."/>
            <person name="Woldeyes F."/>
            <person name="Nichols R.A."/>
            <person name="Borrell J.S."/>
        </authorList>
    </citation>
    <scope>NUCLEOTIDE SEQUENCE [LARGE SCALE GENOMIC DNA]</scope>
    <source>
        <strain evidence="9">cv. Maze</strain>
        <tissue evidence="8">Seeds</tissue>
    </source>
</reference>
<evidence type="ECO:0000256" key="2">
    <source>
        <dbReference type="ARBA" id="ARBA00004370"/>
    </source>
</evidence>
<dbReference type="Gene3D" id="1.20.5.340">
    <property type="match status" value="1"/>
</dbReference>
<keyword evidence="4" id="KW-1133">Transmembrane helix</keyword>
<keyword evidence="9" id="KW-1185">Reference proteome</keyword>
<evidence type="ECO:0000313" key="9">
    <source>
        <dbReference type="Proteomes" id="UP001222027"/>
    </source>
</evidence>
<name>A0AAV8S0C3_ENSVE</name>
<keyword evidence="6" id="KW-0496">Mitochondrion</keyword>
<evidence type="ECO:0000256" key="7">
    <source>
        <dbReference type="ARBA" id="ARBA00023136"/>
    </source>
</evidence>
<dbReference type="InterPro" id="IPR024461">
    <property type="entry name" value="CCDC90-like"/>
</dbReference>
<organism evidence="8 9">
    <name type="scientific">Ensete ventricosum</name>
    <name type="common">Abyssinian banana</name>
    <name type="synonym">Musa ensete</name>
    <dbReference type="NCBI Taxonomy" id="4639"/>
    <lineage>
        <taxon>Eukaryota</taxon>
        <taxon>Viridiplantae</taxon>
        <taxon>Streptophyta</taxon>
        <taxon>Embryophyta</taxon>
        <taxon>Tracheophyta</taxon>
        <taxon>Spermatophyta</taxon>
        <taxon>Magnoliopsida</taxon>
        <taxon>Liliopsida</taxon>
        <taxon>Zingiberales</taxon>
        <taxon>Musaceae</taxon>
        <taxon>Ensete</taxon>
    </lineage>
</organism>
<dbReference type="PANTHER" id="PTHR14360:SF1">
    <property type="entry name" value="PROTEIN FMP32, MITOCHONDRIAL"/>
    <property type="match status" value="1"/>
</dbReference>
<keyword evidence="5" id="KW-0175">Coiled coil</keyword>
<dbReference type="GO" id="GO:0016020">
    <property type="term" value="C:membrane"/>
    <property type="evidence" value="ECO:0007669"/>
    <property type="project" value="UniProtKB-SubCell"/>
</dbReference>
<sequence length="126" mass="13820">MSVAGIACRRGAAALGFRCRSLVQLPTVEIGCPPSNLSLLQRFLSQLIESNGSRAFLVDTLALVRRLEKEGVPSKQAEAMTSTITEVLNESLENFAQSFMSKLEMQRSEMTQDSNCSKFELETKGS</sequence>
<dbReference type="Pfam" id="PF07798">
    <property type="entry name" value="CCDC90-like"/>
    <property type="match status" value="1"/>
</dbReference>
<comment type="caution">
    <text evidence="8">The sequence shown here is derived from an EMBL/GenBank/DDBJ whole genome shotgun (WGS) entry which is preliminary data.</text>
</comment>
<dbReference type="GO" id="GO:0005739">
    <property type="term" value="C:mitochondrion"/>
    <property type="evidence" value="ECO:0007669"/>
    <property type="project" value="UniProtKB-SubCell"/>
</dbReference>
<evidence type="ECO:0000256" key="4">
    <source>
        <dbReference type="ARBA" id="ARBA00022989"/>
    </source>
</evidence>
<dbReference type="Proteomes" id="UP001222027">
    <property type="component" value="Unassembled WGS sequence"/>
</dbReference>
<proteinExistence type="predicted"/>
<evidence type="ECO:0000256" key="1">
    <source>
        <dbReference type="ARBA" id="ARBA00004173"/>
    </source>
</evidence>
<keyword evidence="7" id="KW-0472">Membrane</keyword>